<evidence type="ECO:0000256" key="6">
    <source>
        <dbReference type="PIRSR" id="PIRSR003085-2"/>
    </source>
</evidence>
<dbReference type="OrthoDB" id="9782855at2"/>
<dbReference type="PATRIC" id="fig|1653479.3.peg.2161"/>
<feature type="binding site" evidence="6">
    <location>
        <begin position="94"/>
        <end position="99"/>
    </location>
    <ligand>
        <name>S-adenosyl-L-methionine</name>
        <dbReference type="ChEBI" id="CHEBI:59789"/>
    </ligand>
</feature>
<dbReference type="PANTHER" id="PTHR43667:SF1">
    <property type="entry name" value="CYCLOPROPANE-FATTY-ACYL-PHOSPHOLIPID SYNTHASE"/>
    <property type="match status" value="1"/>
</dbReference>
<comment type="similarity">
    <text evidence="1">Belongs to the CFA/CMAS family.</text>
</comment>
<keyword evidence="5" id="KW-0443">Lipid metabolism</keyword>
<evidence type="ECO:0000256" key="1">
    <source>
        <dbReference type="ARBA" id="ARBA00010815"/>
    </source>
</evidence>
<gene>
    <name evidence="7" type="primary">pcaA</name>
    <name evidence="7" type="ORF">A3Q41_02137</name>
</gene>
<dbReference type="InterPro" id="IPR047672">
    <property type="entry name" value="CMAS_actinobact"/>
</dbReference>
<evidence type="ECO:0000313" key="7">
    <source>
        <dbReference type="EMBL" id="AMY23439.1"/>
    </source>
</evidence>
<dbReference type="PIRSF" id="PIRSF003085">
    <property type="entry name" value="CMAS"/>
    <property type="match status" value="1"/>
</dbReference>
<accession>A0A143QKJ3</accession>
<dbReference type="NCBIfam" id="NF040660">
    <property type="entry name" value="mycolic_MTase"/>
    <property type="match status" value="1"/>
</dbReference>
<dbReference type="GO" id="GO:0008610">
    <property type="term" value="P:lipid biosynthetic process"/>
    <property type="evidence" value="ECO:0007669"/>
    <property type="project" value="InterPro"/>
</dbReference>
<feature type="binding site" evidence="6">
    <location>
        <begin position="123"/>
        <end position="124"/>
    </location>
    <ligand>
        <name>S-adenosyl-L-methionine</name>
        <dbReference type="ChEBI" id="CHEBI:59789"/>
    </ligand>
</feature>
<keyword evidence="8" id="KW-1185">Reference proteome</keyword>
<evidence type="ECO:0000256" key="5">
    <source>
        <dbReference type="ARBA" id="ARBA00023098"/>
    </source>
</evidence>
<dbReference type="EMBL" id="CP015220">
    <property type="protein sequence ID" value="AMY23439.1"/>
    <property type="molecule type" value="Genomic_DNA"/>
</dbReference>
<feature type="binding site" evidence="6">
    <location>
        <begin position="68"/>
        <end position="76"/>
    </location>
    <ligand>
        <name>S-adenosyl-L-methionine</name>
        <dbReference type="ChEBI" id="CHEBI:59789"/>
    </ligand>
</feature>
<evidence type="ECO:0000313" key="8">
    <source>
        <dbReference type="Proteomes" id="UP000076038"/>
    </source>
</evidence>
<dbReference type="FunFam" id="3.40.50.150:FF:000115">
    <property type="entry name" value="Cyclopropane mycolic acid synthase 1"/>
    <property type="match status" value="1"/>
</dbReference>
<sequence>MNQQLEPFVDDVRAHYDLSDDFFALFLDPSMTYSCAYFERDDMTLEEAQTAKIDLALGKLDLKPGMTLLDIGCGWGALVKRAVEKYDVNVIGLTLSRNQYDRGRALVADLPTDRNVDIRLQGWEEFDEPVDRIVSIGAFEHFRRQRYSAFFAKCRSVLQPGGRMLLHTIVITPPDPASGGGLTREDAHFSRFILRDIFPGGQLTLVKVVKAKAAEAGFELLREHALGPHYARTLDTWAEKLIASKDEAIALSSEATYDKYVQYLTGSSERFKNSRINVVQFTLEAGDAPTE</sequence>
<dbReference type="Proteomes" id="UP000076038">
    <property type="component" value="Chromosome"/>
</dbReference>
<dbReference type="GO" id="GO:0008825">
    <property type="term" value="F:cyclopropane-fatty-acyl-phospholipid synthase activity"/>
    <property type="evidence" value="ECO:0007669"/>
    <property type="project" value="UniProtKB-EC"/>
</dbReference>
<feature type="binding site" evidence="6">
    <location>
        <begin position="33"/>
        <end position="34"/>
    </location>
    <ligand>
        <name>S-adenosyl-L-methionine</name>
        <dbReference type="ChEBI" id="CHEBI:59789"/>
    </ligand>
</feature>
<dbReference type="InterPro" id="IPR050723">
    <property type="entry name" value="CFA/CMAS"/>
</dbReference>
<evidence type="ECO:0000256" key="4">
    <source>
        <dbReference type="ARBA" id="ARBA00022691"/>
    </source>
</evidence>
<dbReference type="KEGG" id="rhs:A3Q41_02137"/>
<dbReference type="AlphaFoldDB" id="A0A143QKJ3"/>
<dbReference type="PANTHER" id="PTHR43667">
    <property type="entry name" value="CYCLOPROPANE-FATTY-ACYL-PHOSPHOLIPID SYNTHASE"/>
    <property type="match status" value="1"/>
</dbReference>
<dbReference type="EC" id="2.1.1.79" evidence="7"/>
<organism evidence="7 8">
    <name type="scientific">Rhodococcoides fascians</name>
    <name type="common">Rhodococcus fascians</name>
    <dbReference type="NCBI Taxonomy" id="1828"/>
    <lineage>
        <taxon>Bacteria</taxon>
        <taxon>Bacillati</taxon>
        <taxon>Actinomycetota</taxon>
        <taxon>Actinomycetes</taxon>
        <taxon>Mycobacteriales</taxon>
        <taxon>Nocardiaceae</taxon>
        <taxon>Rhodococcoides</taxon>
    </lineage>
</organism>
<dbReference type="InterPro" id="IPR029063">
    <property type="entry name" value="SAM-dependent_MTases_sf"/>
</dbReference>
<dbReference type="CDD" id="cd02440">
    <property type="entry name" value="AdoMet_MTases"/>
    <property type="match status" value="1"/>
</dbReference>
<keyword evidence="2 7" id="KW-0489">Methyltransferase</keyword>
<dbReference type="SUPFAM" id="SSF53335">
    <property type="entry name" value="S-adenosyl-L-methionine-dependent methyltransferases"/>
    <property type="match status" value="1"/>
</dbReference>
<dbReference type="InterPro" id="IPR003333">
    <property type="entry name" value="CMAS"/>
</dbReference>
<keyword evidence="4" id="KW-0949">S-adenosyl-L-methionine</keyword>
<evidence type="ECO:0000256" key="2">
    <source>
        <dbReference type="ARBA" id="ARBA00022603"/>
    </source>
</evidence>
<protein>
    <submittedName>
        <fullName evidence="7">Cyclopropane mycolic acid synthase 3</fullName>
        <ecNumber evidence="7">2.1.1.79</ecNumber>
    </submittedName>
</protein>
<dbReference type="Gene3D" id="3.40.50.150">
    <property type="entry name" value="Vaccinia Virus protein VP39"/>
    <property type="match status" value="1"/>
</dbReference>
<dbReference type="RefSeq" id="WP_048317656.1">
    <property type="nucleotide sequence ID" value="NZ_CP015220.1"/>
</dbReference>
<name>A0A143QKJ3_RHOFA</name>
<reference evidence="7 8" key="1">
    <citation type="journal article" date="2016" name="Genome Announc.">
        <title>Complete Genome and Plasmid Sequences for Rhodococcus fascians D188 and Draft Sequences for Rhodococcus Isolates PBTS 1 and PBTS 2.</title>
        <authorList>
            <person name="Stamler R.A."/>
            <person name="Vereecke D."/>
            <person name="Zhang Y."/>
            <person name="Schilkey F."/>
            <person name="Devitt N."/>
            <person name="Randall J.J."/>
        </authorList>
    </citation>
    <scope>NUCLEOTIDE SEQUENCE [LARGE SCALE GENOMIC DNA]</scope>
    <source>
        <strain evidence="7 8">PBTS2</strain>
    </source>
</reference>
<dbReference type="GO" id="GO:0032259">
    <property type="term" value="P:methylation"/>
    <property type="evidence" value="ECO:0007669"/>
    <property type="project" value="UniProtKB-KW"/>
</dbReference>
<keyword evidence="3 7" id="KW-0808">Transferase</keyword>
<dbReference type="Pfam" id="PF02353">
    <property type="entry name" value="CMAS"/>
    <property type="match status" value="1"/>
</dbReference>
<reference evidence="8" key="2">
    <citation type="submission" date="2016-04" db="EMBL/GenBank/DDBJ databases">
        <title>Complete Genome and Plasmid Sequences for Rhodococcus fascians D188 and Draft Sequences for Rhodococcus spp. Isolates PBTS 1 and PBTS 2.</title>
        <authorList>
            <person name="Stamer R."/>
            <person name="Vereecke D."/>
            <person name="Zhang Y."/>
            <person name="Schilkey F."/>
            <person name="Devitt N."/>
            <person name="Randall J."/>
        </authorList>
    </citation>
    <scope>NUCLEOTIDE SEQUENCE [LARGE SCALE GENOMIC DNA]</scope>
    <source>
        <strain evidence="8">PBTS2</strain>
    </source>
</reference>
<proteinExistence type="inferred from homology"/>
<evidence type="ECO:0000256" key="3">
    <source>
        <dbReference type="ARBA" id="ARBA00022679"/>
    </source>
</evidence>